<accession>R6IME7</accession>
<comment type="caution">
    <text evidence="1">The sequence shown here is derived from an EMBL/GenBank/DDBJ whole genome shotgun (WGS) entry which is preliminary data.</text>
</comment>
<name>R6IME7_9FIRM</name>
<dbReference type="STRING" id="1262914.BN533_01582"/>
<dbReference type="AlphaFoldDB" id="R6IME7"/>
<dbReference type="Proteomes" id="UP000484547">
    <property type="component" value="Unassembled WGS sequence"/>
</dbReference>
<reference evidence="1" key="1">
    <citation type="submission" date="2012-11" db="EMBL/GenBank/DDBJ databases">
        <title>Dependencies among metagenomic species, viruses, plasmids and units of genetic variation.</title>
        <authorList>
            <person name="Nielsen H.B."/>
            <person name="Almeida M."/>
            <person name="Juncker A.S."/>
            <person name="Rasmussen S."/>
            <person name="Li J."/>
            <person name="Sunagawa S."/>
            <person name="Plichta D."/>
            <person name="Gautier L."/>
            <person name="Le Chatelier E."/>
            <person name="Peletier E."/>
            <person name="Bonde I."/>
            <person name="Nielsen T."/>
            <person name="Manichanh C."/>
            <person name="Arumugam M."/>
            <person name="Batto J."/>
            <person name="Santos M.B.Q.D."/>
            <person name="Blom N."/>
            <person name="Borruel N."/>
            <person name="Burgdorf K.S."/>
            <person name="Boumezbeur F."/>
            <person name="Casellas F."/>
            <person name="Dore J."/>
            <person name="Guarner F."/>
            <person name="Hansen T."/>
            <person name="Hildebrand F."/>
            <person name="Kaas R.S."/>
            <person name="Kennedy S."/>
            <person name="Kristiansen K."/>
            <person name="Kultima J.R."/>
            <person name="Leonard P."/>
            <person name="Levenez F."/>
            <person name="Lund O."/>
            <person name="Moumen B."/>
            <person name="Le Paslier D."/>
            <person name="Pons N."/>
            <person name="Pedersen O."/>
            <person name="Prifti E."/>
            <person name="Qin J."/>
            <person name="Raes J."/>
            <person name="Tap J."/>
            <person name="Tims S."/>
            <person name="Ussery D.W."/>
            <person name="Yamada T."/>
            <person name="MetaHit consortium"/>
            <person name="Renault P."/>
            <person name="Sicheritz-Ponten T."/>
            <person name="Bork P."/>
            <person name="Wang J."/>
            <person name="Brunak S."/>
            <person name="Ehrlich S.D."/>
        </authorList>
    </citation>
    <scope>NUCLEOTIDE SEQUENCE [LARGE SCALE GENOMIC DNA]</scope>
</reference>
<sequence length="183" mass="21814">MIRTLPLVCSNCDNKFVPAEELYYRDNFMSNSIRDVHFICPDCIKRWKDKWRIKTAVFSEKDYVMTVSITLEDGTIYKNLDCTPLEETVVTSEEIPEEAQRRLFSIYTEWDSERKKNSLKDCTFKDEFMRTTFSCETYGGEKFNDIAFRFNMKGQIETETPVPEYVLKQIIDAYRLYEMQNKE</sequence>
<dbReference type="Proteomes" id="UP000443070">
    <property type="component" value="Unassembled WGS sequence"/>
</dbReference>
<protein>
    <submittedName>
        <fullName evidence="1">Uncharacterized protein</fullName>
    </submittedName>
</protein>
<gene>
    <name evidence="1" type="ORF">BN533_01582</name>
    <name evidence="2" type="ORF">GMD11_03325</name>
    <name evidence="3" type="ORF">GMD18_03325</name>
</gene>
<evidence type="ECO:0000313" key="2">
    <source>
        <dbReference type="EMBL" id="MTT75301.1"/>
    </source>
</evidence>
<evidence type="ECO:0000313" key="1">
    <source>
        <dbReference type="EMBL" id="CDB46526.1"/>
    </source>
</evidence>
<evidence type="ECO:0000313" key="4">
    <source>
        <dbReference type="Proteomes" id="UP000443070"/>
    </source>
</evidence>
<dbReference type="HOGENOM" id="CLU_1473889_0_0_9"/>
<evidence type="ECO:0000313" key="5">
    <source>
        <dbReference type="Proteomes" id="UP000484547"/>
    </source>
</evidence>
<proteinExistence type="predicted"/>
<dbReference type="OrthoDB" id="3035178at2"/>
<accession>A0A6I3RS20</accession>
<dbReference type="RefSeq" id="WP_021718482.1">
    <property type="nucleotide sequence ID" value="NZ_AP025560.1"/>
</dbReference>
<dbReference type="EMBL" id="WNBM01000001">
    <property type="protein sequence ID" value="MTT75301.1"/>
    <property type="molecule type" value="Genomic_DNA"/>
</dbReference>
<reference evidence="4 5" key="2">
    <citation type="journal article" date="2019" name="Nat. Med.">
        <title>A library of human gut bacterial isolates paired with longitudinal multiomics data enables mechanistic microbiome research.</title>
        <authorList>
            <person name="Poyet M."/>
            <person name="Groussin M."/>
            <person name="Gibbons S.M."/>
            <person name="Avila-Pacheco J."/>
            <person name="Jiang X."/>
            <person name="Kearney S.M."/>
            <person name="Perrotta A.R."/>
            <person name="Berdy B."/>
            <person name="Zhao S."/>
            <person name="Lieberman T.D."/>
            <person name="Swanson P.K."/>
            <person name="Smith M."/>
            <person name="Roesemann S."/>
            <person name="Alexander J.E."/>
            <person name="Rich S.A."/>
            <person name="Livny J."/>
            <person name="Vlamakis H."/>
            <person name="Clish C."/>
            <person name="Bullock K."/>
            <person name="Deik A."/>
            <person name="Scott J."/>
            <person name="Pierce K.A."/>
            <person name="Xavier R.J."/>
            <person name="Alm E.J."/>
        </authorList>
    </citation>
    <scope>NUCLEOTIDE SEQUENCE [LARGE SCALE GENOMIC DNA]</scope>
    <source>
        <strain evidence="2 5">BIOML-A13</strain>
        <strain evidence="3 4">BIOML-A3</strain>
    </source>
</reference>
<keyword evidence="4" id="KW-1185">Reference proteome</keyword>
<organism evidence="1">
    <name type="scientific">Phascolarctobacterium faecium</name>
    <dbReference type="NCBI Taxonomy" id="33025"/>
    <lineage>
        <taxon>Bacteria</taxon>
        <taxon>Bacillati</taxon>
        <taxon>Bacillota</taxon>
        <taxon>Negativicutes</taxon>
        <taxon>Acidaminococcales</taxon>
        <taxon>Acidaminococcaceae</taxon>
        <taxon>Phascolarctobacterium</taxon>
    </lineage>
</organism>
<dbReference type="EMBL" id="WNBW01000001">
    <property type="protein sequence ID" value="MTU03433.1"/>
    <property type="molecule type" value="Genomic_DNA"/>
</dbReference>
<dbReference type="EMBL" id="CBDS010000087">
    <property type="protein sequence ID" value="CDB46526.1"/>
    <property type="molecule type" value="Genomic_DNA"/>
</dbReference>
<evidence type="ECO:0000313" key="3">
    <source>
        <dbReference type="EMBL" id="MTU03433.1"/>
    </source>
</evidence>